<name>A0A927MU66_9ACTN</name>
<proteinExistence type="predicted"/>
<dbReference type="RefSeq" id="WP_192750550.1">
    <property type="nucleotide sequence ID" value="NZ_BAABJL010000245.1"/>
</dbReference>
<sequence length="112" mass="12419">MTATTIDHPTAVHATTVEGLHRAALLLREHGHEIPPQALYIVVTGYDRRVDVQVTKMAGAREQRWALVDRLAQICGNPTPEEHIFQGSLFYASDSRGWHIYTVDDIAEDGAA</sequence>
<dbReference type="AlphaFoldDB" id="A0A927MU66"/>
<keyword evidence="2" id="KW-1185">Reference proteome</keyword>
<evidence type="ECO:0000313" key="1">
    <source>
        <dbReference type="EMBL" id="MBE1606416.1"/>
    </source>
</evidence>
<dbReference type="Proteomes" id="UP000638648">
    <property type="component" value="Unassembled WGS sequence"/>
</dbReference>
<evidence type="ECO:0000313" key="2">
    <source>
        <dbReference type="Proteomes" id="UP000638648"/>
    </source>
</evidence>
<protein>
    <submittedName>
        <fullName evidence="1">Uncharacterized protein</fullName>
    </submittedName>
</protein>
<gene>
    <name evidence="1" type="ORF">HEB94_003264</name>
</gene>
<accession>A0A927MU66</accession>
<dbReference type="EMBL" id="JADBEM010000001">
    <property type="protein sequence ID" value="MBE1606416.1"/>
    <property type="molecule type" value="Genomic_DNA"/>
</dbReference>
<organism evidence="1 2">
    <name type="scientific">Actinopolymorpha pittospori</name>
    <dbReference type="NCBI Taxonomy" id="648752"/>
    <lineage>
        <taxon>Bacteria</taxon>
        <taxon>Bacillati</taxon>
        <taxon>Actinomycetota</taxon>
        <taxon>Actinomycetes</taxon>
        <taxon>Propionibacteriales</taxon>
        <taxon>Actinopolymorphaceae</taxon>
        <taxon>Actinopolymorpha</taxon>
    </lineage>
</organism>
<comment type="caution">
    <text evidence="1">The sequence shown here is derived from an EMBL/GenBank/DDBJ whole genome shotgun (WGS) entry which is preliminary data.</text>
</comment>
<reference evidence="1" key="1">
    <citation type="submission" date="2020-10" db="EMBL/GenBank/DDBJ databases">
        <title>Sequencing the genomes of 1000 actinobacteria strains.</title>
        <authorList>
            <person name="Klenk H.-P."/>
        </authorList>
    </citation>
    <scope>NUCLEOTIDE SEQUENCE</scope>
    <source>
        <strain evidence="1">DSM 45354</strain>
    </source>
</reference>